<reference evidence="3" key="1">
    <citation type="journal article" date="2023" name="G3 (Bethesda)">
        <title>A reference genome for the long-term kleptoplast-retaining sea slug Elysia crispata morphotype clarki.</title>
        <authorList>
            <person name="Eastman K.E."/>
            <person name="Pendleton A.L."/>
            <person name="Shaikh M.A."/>
            <person name="Suttiyut T."/>
            <person name="Ogas R."/>
            <person name="Tomko P."/>
            <person name="Gavelis G."/>
            <person name="Widhalm J.R."/>
            <person name="Wisecaver J.H."/>
        </authorList>
    </citation>
    <scope>NUCLEOTIDE SEQUENCE</scope>
    <source>
        <strain evidence="3">ECLA1</strain>
    </source>
</reference>
<gene>
    <name evidence="3" type="ORF">RRG08_034525</name>
</gene>
<comment type="caution">
    <text evidence="3">The sequence shown here is derived from an EMBL/GenBank/DDBJ whole genome shotgun (WGS) entry which is preliminary data.</text>
</comment>
<protein>
    <submittedName>
        <fullName evidence="3">Uncharacterized protein</fullName>
    </submittedName>
</protein>
<organism evidence="3 4">
    <name type="scientific">Elysia crispata</name>
    <name type="common">lettuce slug</name>
    <dbReference type="NCBI Taxonomy" id="231223"/>
    <lineage>
        <taxon>Eukaryota</taxon>
        <taxon>Metazoa</taxon>
        <taxon>Spiralia</taxon>
        <taxon>Lophotrochozoa</taxon>
        <taxon>Mollusca</taxon>
        <taxon>Gastropoda</taxon>
        <taxon>Heterobranchia</taxon>
        <taxon>Euthyneura</taxon>
        <taxon>Panpulmonata</taxon>
        <taxon>Sacoglossa</taxon>
        <taxon>Placobranchoidea</taxon>
        <taxon>Plakobranchidae</taxon>
        <taxon>Elysia</taxon>
    </lineage>
</organism>
<proteinExistence type="predicted"/>
<keyword evidence="2" id="KW-0732">Signal</keyword>
<dbReference type="AlphaFoldDB" id="A0AAE1ED75"/>
<feature type="region of interest" description="Disordered" evidence="1">
    <location>
        <begin position="49"/>
        <end position="72"/>
    </location>
</feature>
<feature type="chain" id="PRO_5041972378" evidence="2">
    <location>
        <begin position="35"/>
        <end position="125"/>
    </location>
</feature>
<dbReference type="Proteomes" id="UP001283361">
    <property type="component" value="Unassembled WGS sequence"/>
</dbReference>
<evidence type="ECO:0000256" key="2">
    <source>
        <dbReference type="SAM" id="SignalP"/>
    </source>
</evidence>
<evidence type="ECO:0000313" key="3">
    <source>
        <dbReference type="EMBL" id="KAK3802380.1"/>
    </source>
</evidence>
<dbReference type="EMBL" id="JAWDGP010000241">
    <property type="protein sequence ID" value="KAK3802380.1"/>
    <property type="molecule type" value="Genomic_DNA"/>
</dbReference>
<sequence length="125" mass="13790">MTSAASNCCGQLASTARHRLLALICLCIVQLSRQEPGPPSVTRVSLDRTADKVNQHGPPLQGHYATDTTDQTSDQRSTDVILTSAGHGVQILVNRFVYVRCWTILSYQFPSMHSSHSFDEIGVRY</sequence>
<evidence type="ECO:0000256" key="1">
    <source>
        <dbReference type="SAM" id="MobiDB-lite"/>
    </source>
</evidence>
<evidence type="ECO:0000313" key="4">
    <source>
        <dbReference type="Proteomes" id="UP001283361"/>
    </source>
</evidence>
<keyword evidence="4" id="KW-1185">Reference proteome</keyword>
<feature type="signal peptide" evidence="2">
    <location>
        <begin position="1"/>
        <end position="34"/>
    </location>
</feature>
<accession>A0AAE1ED75</accession>
<name>A0AAE1ED75_9GAST</name>